<sequence>MHMEGDTHVHPLVKRVSRGSAPLRDRCAEVGLHVRATLADACAHTVRPSMRTVRTGCVGRSRNVCAESACNAHVGYAGRSHNVSAVAAETCVRRSDQFHEGIGPSTKTNESSVNGIYLPRRSEQLPTTAASTVAAKGREEGKPWAHNFCDSENIFFGLTHRIMVKRLATSPHDSLCITDSACKNQSVMVSVQYDPFNSNIPIGSTTIALAMIPSGSWGDVARRFTMIRWIPSPLSRPPPPAIAPPPSPPAADTTTATVVTALQTSKGIENSVVDRIVRSSSFQPLKGHFTRGLVGARCVGSVLTDPN</sequence>
<organism evidence="1 2">
    <name type="scientific">Dorcoceras hygrometricum</name>
    <dbReference type="NCBI Taxonomy" id="472368"/>
    <lineage>
        <taxon>Eukaryota</taxon>
        <taxon>Viridiplantae</taxon>
        <taxon>Streptophyta</taxon>
        <taxon>Embryophyta</taxon>
        <taxon>Tracheophyta</taxon>
        <taxon>Spermatophyta</taxon>
        <taxon>Magnoliopsida</taxon>
        <taxon>eudicotyledons</taxon>
        <taxon>Gunneridae</taxon>
        <taxon>Pentapetalae</taxon>
        <taxon>asterids</taxon>
        <taxon>lamiids</taxon>
        <taxon>Lamiales</taxon>
        <taxon>Gesneriaceae</taxon>
        <taxon>Didymocarpoideae</taxon>
        <taxon>Trichosporeae</taxon>
        <taxon>Loxocarpinae</taxon>
        <taxon>Dorcoceras</taxon>
    </lineage>
</organism>
<protein>
    <submittedName>
        <fullName evidence="1">Uncharacterized protein</fullName>
    </submittedName>
</protein>
<reference evidence="1 2" key="1">
    <citation type="journal article" date="2015" name="Proc. Natl. Acad. Sci. U.S.A.">
        <title>The resurrection genome of Boea hygrometrica: A blueprint for survival of dehydration.</title>
        <authorList>
            <person name="Xiao L."/>
            <person name="Yang G."/>
            <person name="Zhang L."/>
            <person name="Yang X."/>
            <person name="Zhao S."/>
            <person name="Ji Z."/>
            <person name="Zhou Q."/>
            <person name="Hu M."/>
            <person name="Wang Y."/>
            <person name="Chen M."/>
            <person name="Xu Y."/>
            <person name="Jin H."/>
            <person name="Xiao X."/>
            <person name="Hu G."/>
            <person name="Bao F."/>
            <person name="Hu Y."/>
            <person name="Wan P."/>
            <person name="Li L."/>
            <person name="Deng X."/>
            <person name="Kuang T."/>
            <person name="Xiang C."/>
            <person name="Zhu J.K."/>
            <person name="Oliver M.J."/>
            <person name="He Y."/>
        </authorList>
    </citation>
    <scope>NUCLEOTIDE SEQUENCE [LARGE SCALE GENOMIC DNA]</scope>
    <source>
        <strain evidence="2">cv. XS01</strain>
    </source>
</reference>
<evidence type="ECO:0000313" key="1">
    <source>
        <dbReference type="EMBL" id="KZV50005.1"/>
    </source>
</evidence>
<proteinExistence type="predicted"/>
<dbReference type="EMBL" id="KQ992579">
    <property type="protein sequence ID" value="KZV50005.1"/>
    <property type="molecule type" value="Genomic_DNA"/>
</dbReference>
<name>A0A2Z7CUI3_9LAMI</name>
<evidence type="ECO:0000313" key="2">
    <source>
        <dbReference type="Proteomes" id="UP000250235"/>
    </source>
</evidence>
<accession>A0A2Z7CUI3</accession>
<keyword evidence="2" id="KW-1185">Reference proteome</keyword>
<dbReference type="Proteomes" id="UP000250235">
    <property type="component" value="Unassembled WGS sequence"/>
</dbReference>
<gene>
    <name evidence="1" type="ORF">F511_21859</name>
</gene>
<dbReference type="AlphaFoldDB" id="A0A2Z7CUI3"/>